<reference evidence="2 3" key="1">
    <citation type="journal article" date="2007" name="Nat. Genet.">
        <title>Comparative genomic analysis of three Leishmania species that cause diverse human disease.</title>
        <authorList>
            <person name="Peacock C.S."/>
            <person name="Seeger K."/>
            <person name="Harris D."/>
            <person name="Murphy L."/>
            <person name="Ruiz J.C."/>
            <person name="Quail M.A."/>
            <person name="Peters N."/>
            <person name="Adlem E."/>
            <person name="Tivey A."/>
            <person name="Aslett M."/>
            <person name="Kerhornou A."/>
            <person name="Ivens A."/>
            <person name="Fraser A."/>
            <person name="Rajandream M.A."/>
            <person name="Carver T."/>
            <person name="Norbertczak H."/>
            <person name="Chillingworth T."/>
            <person name="Hance Z."/>
            <person name="Jagels K."/>
            <person name="Moule S."/>
            <person name="Ormond D."/>
            <person name="Rutter S."/>
            <person name="Squares R."/>
            <person name="Whitehead S."/>
            <person name="Rabbinowitsch E."/>
            <person name="Arrowsmith C."/>
            <person name="White B."/>
            <person name="Thurston S."/>
            <person name="Bringaud F."/>
            <person name="Baldauf S.L."/>
            <person name="Faulconbridge A."/>
            <person name="Jeffares D."/>
            <person name="Depledge D.P."/>
            <person name="Oyola S.O."/>
            <person name="Hilley J.D."/>
            <person name="Brito L.O."/>
            <person name="Tosi L.R."/>
            <person name="Barrell B."/>
            <person name="Cruz A.K."/>
            <person name="Mottram J.C."/>
            <person name="Smith D.F."/>
            <person name="Berriman M."/>
        </authorList>
    </citation>
    <scope>NUCLEOTIDE SEQUENCE [LARGE SCALE GENOMIC DNA]</scope>
    <source>
        <strain evidence="2 3">MHOM/BR/75/M2904</strain>
    </source>
</reference>
<feature type="non-terminal residue" evidence="2">
    <location>
        <position position="377"/>
    </location>
</feature>
<dbReference type="AlphaFoldDB" id="A4HJP0"/>
<evidence type="ECO:0000313" key="2">
    <source>
        <dbReference type="EMBL" id="CAM42706.1"/>
    </source>
</evidence>
<dbReference type="GeneID" id="5418192"/>
<protein>
    <submittedName>
        <fullName evidence="2">Uncharacterized protein</fullName>
    </submittedName>
</protein>
<dbReference type="RefSeq" id="XP_001567277.1">
    <property type="nucleotide sequence ID" value="XM_001567227.1"/>
</dbReference>
<dbReference type="KEGG" id="lbz:LBRM_31_2860"/>
<gene>
    <name evidence="2" type="ORF">LBRM_31_2860</name>
</gene>
<keyword evidence="3" id="KW-1185">Reference proteome</keyword>
<name>A4HJP0_LEIBR</name>
<evidence type="ECO:0000256" key="1">
    <source>
        <dbReference type="SAM" id="SignalP"/>
    </source>
</evidence>
<organism evidence="2 3">
    <name type="scientific">Leishmania braziliensis</name>
    <dbReference type="NCBI Taxonomy" id="5660"/>
    <lineage>
        <taxon>Eukaryota</taxon>
        <taxon>Discoba</taxon>
        <taxon>Euglenozoa</taxon>
        <taxon>Kinetoplastea</taxon>
        <taxon>Metakinetoplastina</taxon>
        <taxon>Trypanosomatida</taxon>
        <taxon>Trypanosomatidae</taxon>
        <taxon>Leishmaniinae</taxon>
        <taxon>Leishmania</taxon>
        <taxon>Leishmania braziliensis species complex</taxon>
    </lineage>
</organism>
<keyword evidence="1" id="KW-0732">Signal</keyword>
<evidence type="ECO:0000313" key="3">
    <source>
        <dbReference type="Proteomes" id="UP000007258"/>
    </source>
</evidence>
<feature type="chain" id="PRO_5002669891" evidence="1">
    <location>
        <begin position="28"/>
        <end position="377"/>
    </location>
</feature>
<dbReference type="VEuPathDB" id="TriTrypDB:LbrM.31.2860"/>
<accession>A4HJP0</accession>
<sequence length="377" mass="39875">MLSASRREAFWAFLLTVALLSSTNGWASRASIVAYTATSVTRSQLADASLEHWAQYQTLCDSPGAARKIPLVDSLNRVFENVATANARFPFYAWGNSSWYVSSMGFLSPTPYGMCNGYCAARFFADLGGTYAFSSDTSVLYGGGGDWPMIGLYAMPFETTAASASESFILTLDSSADGAAYTAVEYCSVPALNQAATAEARLTAQVVVYANGTIIMRYASLPDTRALPAYMPSTGLIYSKTLRTVVPTPTAANGIAAYRFDPVLDACAGHGDAPACTADTGRGCVWCFSTSACCASTLVSEVCPRGQWTALASSTAAFTPPHLHHLSVMCHDGEEGGAGRGGWRLRVGVVAWLGVPRLLNVPSRAALRRKVEAGCTA</sequence>
<reference evidence="2 3" key="2">
    <citation type="journal article" date="2011" name="Genome Res.">
        <title>Chromosome and gene copy number variation allow major structural change between species and strains of Leishmania.</title>
        <authorList>
            <person name="Rogers M.B."/>
            <person name="Hilley J.D."/>
            <person name="Dickens N.J."/>
            <person name="Wilkes J."/>
            <person name="Bates P.A."/>
            <person name="Depledge D.P."/>
            <person name="Harris D."/>
            <person name="Her Y."/>
            <person name="Herzyk P."/>
            <person name="Imamura H."/>
            <person name="Otto T.D."/>
            <person name="Sanders M."/>
            <person name="Seeger K."/>
            <person name="Dujardin J.C."/>
            <person name="Berriman M."/>
            <person name="Smith D.F."/>
            <person name="Hertz-Fowler C."/>
            <person name="Mottram J.C."/>
        </authorList>
    </citation>
    <scope>NUCLEOTIDE SEQUENCE [LARGE SCALE GENOMIC DNA]</scope>
    <source>
        <strain evidence="2 3">MHOM/BR/75/M2904</strain>
    </source>
</reference>
<proteinExistence type="predicted"/>
<dbReference type="Proteomes" id="UP000007258">
    <property type="component" value="Chromosome 31"/>
</dbReference>
<dbReference type="EMBL" id="FR799006">
    <property type="protein sequence ID" value="CAM42706.1"/>
    <property type="molecule type" value="Genomic_DNA"/>
</dbReference>
<dbReference type="InParanoid" id="A4HJP0"/>
<feature type="signal peptide" evidence="1">
    <location>
        <begin position="1"/>
        <end position="27"/>
    </location>
</feature>